<dbReference type="EMBL" id="GEDG01017131">
    <property type="protein sequence ID" value="JAP21940.1"/>
    <property type="molecule type" value="Transcribed_RNA"/>
</dbReference>
<dbReference type="AlphaFoldDB" id="A0A0V0HNW8"/>
<reference evidence="1" key="1">
    <citation type="submission" date="2015-12" db="EMBL/GenBank/DDBJ databases">
        <title>Gene expression during late stages of embryo sac development: a critical building block for successful pollen-pistil interactions.</title>
        <authorList>
            <person name="Liu Y."/>
            <person name="Joly V."/>
            <person name="Sabar M."/>
            <person name="Matton D.P."/>
        </authorList>
    </citation>
    <scope>NUCLEOTIDE SEQUENCE</scope>
</reference>
<name>A0A0V0HNW8_SOLCH</name>
<organism evidence="1">
    <name type="scientific">Solanum chacoense</name>
    <name type="common">Chaco potato</name>
    <dbReference type="NCBI Taxonomy" id="4108"/>
    <lineage>
        <taxon>Eukaryota</taxon>
        <taxon>Viridiplantae</taxon>
        <taxon>Streptophyta</taxon>
        <taxon>Embryophyta</taxon>
        <taxon>Tracheophyta</taxon>
        <taxon>Spermatophyta</taxon>
        <taxon>Magnoliopsida</taxon>
        <taxon>eudicotyledons</taxon>
        <taxon>Gunneridae</taxon>
        <taxon>Pentapetalae</taxon>
        <taxon>asterids</taxon>
        <taxon>lamiids</taxon>
        <taxon>Solanales</taxon>
        <taxon>Solanaceae</taxon>
        <taxon>Solanoideae</taxon>
        <taxon>Solaneae</taxon>
        <taxon>Solanum</taxon>
    </lineage>
</organism>
<protein>
    <submittedName>
        <fullName evidence="1">Putative ovule protein</fullName>
    </submittedName>
</protein>
<sequence length="125" mass="14353">MTIIIKIKIAGLFYLCPFLITQINRTNVHARFNPMKFPLHKLTRKMEKKSIFKVTNTPPRNSLDYISGPQHDTDAHFCEQGKLPLPCNHLEALQCKTKSAMPRFLRLISTTSIKSITRQLAMLSN</sequence>
<evidence type="ECO:0000313" key="1">
    <source>
        <dbReference type="EMBL" id="JAP21940.1"/>
    </source>
</evidence>
<accession>A0A0V0HNW8</accession>
<proteinExistence type="predicted"/>